<proteinExistence type="predicted"/>
<evidence type="ECO:0000313" key="7">
    <source>
        <dbReference type="EMBL" id="PZG18663.1"/>
    </source>
</evidence>
<feature type="domain" description="O-methyltransferase C-terminal" evidence="5">
    <location>
        <begin position="108"/>
        <end position="312"/>
    </location>
</feature>
<dbReference type="InterPro" id="IPR029063">
    <property type="entry name" value="SAM-dependent_MTases_sf"/>
</dbReference>
<dbReference type="PROSITE" id="PS51683">
    <property type="entry name" value="SAM_OMT_II"/>
    <property type="match status" value="1"/>
</dbReference>
<keyword evidence="3" id="KW-0949">S-adenosyl-L-methionine</keyword>
<dbReference type="AlphaFoldDB" id="A0A2W2E7Y2"/>
<dbReference type="PIRSF" id="PIRSF005739">
    <property type="entry name" value="O-mtase"/>
    <property type="match status" value="1"/>
</dbReference>
<dbReference type="Gene3D" id="1.10.287.1350">
    <property type="match status" value="1"/>
</dbReference>
<dbReference type="InterPro" id="IPR012967">
    <property type="entry name" value="COMT_dimerisation"/>
</dbReference>
<dbReference type="GO" id="GO:0032259">
    <property type="term" value="P:methylation"/>
    <property type="evidence" value="ECO:0007669"/>
    <property type="project" value="UniProtKB-KW"/>
</dbReference>
<dbReference type="GO" id="GO:0008171">
    <property type="term" value="F:O-methyltransferase activity"/>
    <property type="evidence" value="ECO:0007669"/>
    <property type="project" value="InterPro"/>
</dbReference>
<feature type="domain" description="O-methyltransferase dimerisation" evidence="6">
    <location>
        <begin position="16"/>
        <end position="76"/>
    </location>
</feature>
<name>A0A2W2E7Y2_9ACTN</name>
<dbReference type="EMBL" id="POUD01000049">
    <property type="protein sequence ID" value="PZG18663.1"/>
    <property type="molecule type" value="Genomic_DNA"/>
</dbReference>
<gene>
    <name evidence="7" type="ORF">C1J01_14395</name>
</gene>
<evidence type="ECO:0000256" key="4">
    <source>
        <dbReference type="PIRSR" id="PIRSR005739-1"/>
    </source>
</evidence>
<dbReference type="SUPFAM" id="SSF46785">
    <property type="entry name" value="Winged helix' DNA-binding domain"/>
    <property type="match status" value="1"/>
</dbReference>
<dbReference type="InterPro" id="IPR001077">
    <property type="entry name" value="COMT_C"/>
</dbReference>
<dbReference type="InterPro" id="IPR036388">
    <property type="entry name" value="WH-like_DNA-bd_sf"/>
</dbReference>
<sequence length="332" mass="35806">MSELLWGAVGDLSRFAALLTMAELGLADHLADGPLEITELAERSGSDAPALRRVMRELAGMDMVRKAGPGTYELTEKGAPLRSDAPGHVRSSIRMLGEESFWYAMGSLPTTVREGSSAFVKRYGHLYDHLAADPAVSDLFDDYMTARALPFIEGLTERYAFPATATMVDVAGGKGHILATVLRANPGMRGILFDLEHVTGHARRTLEEEGLADRSEVVAGDFFTGVPSGADIYLLASVLHNWDDDDAVSILRNVRAAMKPDGRVLVLETVLPPEDEEAHLGNALDLRMLAIFNGGAERDRGEYAALFEQAGLALNEVMTLGAGASLIEARPR</sequence>
<dbReference type="Gene3D" id="3.40.50.150">
    <property type="entry name" value="Vaccinia Virus protein VP39"/>
    <property type="match status" value="1"/>
</dbReference>
<dbReference type="CDD" id="cd02440">
    <property type="entry name" value="AdoMet_MTases"/>
    <property type="match status" value="1"/>
</dbReference>
<organism evidence="7 8">
    <name type="scientific">Nonomuraea aridisoli</name>
    <dbReference type="NCBI Taxonomy" id="2070368"/>
    <lineage>
        <taxon>Bacteria</taxon>
        <taxon>Bacillati</taxon>
        <taxon>Actinomycetota</taxon>
        <taxon>Actinomycetes</taxon>
        <taxon>Streptosporangiales</taxon>
        <taxon>Streptosporangiaceae</taxon>
        <taxon>Nonomuraea</taxon>
    </lineage>
</organism>
<evidence type="ECO:0000259" key="5">
    <source>
        <dbReference type="Pfam" id="PF00891"/>
    </source>
</evidence>
<evidence type="ECO:0000259" key="6">
    <source>
        <dbReference type="Pfam" id="PF08100"/>
    </source>
</evidence>
<dbReference type="RefSeq" id="WP_111179469.1">
    <property type="nucleotide sequence ID" value="NZ_POUD01000049.1"/>
</dbReference>
<keyword evidence="8" id="KW-1185">Reference proteome</keyword>
<dbReference type="InterPro" id="IPR036390">
    <property type="entry name" value="WH_DNA-bd_sf"/>
</dbReference>
<dbReference type="PANTHER" id="PTHR43712">
    <property type="entry name" value="PUTATIVE (AFU_ORTHOLOGUE AFUA_4G14580)-RELATED"/>
    <property type="match status" value="1"/>
</dbReference>
<dbReference type="Proteomes" id="UP000249304">
    <property type="component" value="Unassembled WGS sequence"/>
</dbReference>
<dbReference type="GO" id="GO:0046983">
    <property type="term" value="F:protein dimerization activity"/>
    <property type="evidence" value="ECO:0007669"/>
    <property type="project" value="InterPro"/>
</dbReference>
<evidence type="ECO:0000256" key="3">
    <source>
        <dbReference type="ARBA" id="ARBA00022691"/>
    </source>
</evidence>
<evidence type="ECO:0000313" key="8">
    <source>
        <dbReference type="Proteomes" id="UP000249304"/>
    </source>
</evidence>
<feature type="active site" description="Proton acceptor" evidence="4">
    <location>
        <position position="240"/>
    </location>
</feature>
<dbReference type="Gene3D" id="1.10.10.10">
    <property type="entry name" value="Winged helix-like DNA-binding domain superfamily/Winged helix DNA-binding domain"/>
    <property type="match status" value="1"/>
</dbReference>
<dbReference type="OrthoDB" id="4145676at2"/>
<dbReference type="InterPro" id="IPR016461">
    <property type="entry name" value="COMT-like"/>
</dbReference>
<dbReference type="Pfam" id="PF00891">
    <property type="entry name" value="Methyltransf_2"/>
    <property type="match status" value="1"/>
</dbReference>
<dbReference type="Pfam" id="PF08100">
    <property type="entry name" value="Dimerisation"/>
    <property type="match status" value="1"/>
</dbReference>
<reference evidence="7 8" key="1">
    <citation type="submission" date="2018-01" db="EMBL/GenBank/DDBJ databases">
        <title>Draft genome sequence of Nonomuraea sp. KC333.</title>
        <authorList>
            <person name="Sahin N."/>
            <person name="Saygin H."/>
            <person name="Ay H."/>
        </authorList>
    </citation>
    <scope>NUCLEOTIDE SEQUENCE [LARGE SCALE GENOMIC DNA]</scope>
    <source>
        <strain evidence="7 8">KC333</strain>
    </source>
</reference>
<keyword evidence="2 7" id="KW-0808">Transferase</keyword>
<evidence type="ECO:0000256" key="1">
    <source>
        <dbReference type="ARBA" id="ARBA00022603"/>
    </source>
</evidence>
<evidence type="ECO:0000256" key="2">
    <source>
        <dbReference type="ARBA" id="ARBA00022679"/>
    </source>
</evidence>
<accession>A0A2W2E7Y2</accession>
<keyword evidence="1 7" id="KW-0489">Methyltransferase</keyword>
<comment type="caution">
    <text evidence="7">The sequence shown here is derived from an EMBL/GenBank/DDBJ whole genome shotgun (WGS) entry which is preliminary data.</text>
</comment>
<dbReference type="PANTHER" id="PTHR43712:SF2">
    <property type="entry name" value="O-METHYLTRANSFERASE CICE"/>
    <property type="match status" value="1"/>
</dbReference>
<protein>
    <submittedName>
        <fullName evidence="7">Hydroxyneurosporene methyltransferase</fullName>
    </submittedName>
</protein>
<dbReference type="SUPFAM" id="SSF53335">
    <property type="entry name" value="S-adenosyl-L-methionine-dependent methyltransferases"/>
    <property type="match status" value="1"/>
</dbReference>